<keyword evidence="10" id="KW-1185">Reference proteome</keyword>
<dbReference type="PANTHER" id="PTHR43856">
    <property type="entry name" value="CARDIOLIPIN HYDROLASE"/>
    <property type="match status" value="1"/>
</dbReference>
<comment type="caution">
    <text evidence="9">The sequence shown here is derived from an EMBL/GenBank/DDBJ whole genome shotgun (WGS) entry which is preliminary data.</text>
</comment>
<dbReference type="InterPro" id="IPR001736">
    <property type="entry name" value="PLipase_D/transphosphatidylase"/>
</dbReference>
<gene>
    <name evidence="9" type="ORF">V6E02_10830</name>
</gene>
<evidence type="ECO:0000313" key="10">
    <source>
        <dbReference type="Proteomes" id="UP001482231"/>
    </source>
</evidence>
<keyword evidence="6" id="KW-0443">Lipid metabolism</keyword>
<dbReference type="SMART" id="SM00155">
    <property type="entry name" value="PLDc"/>
    <property type="match status" value="1"/>
</dbReference>
<comment type="catalytic activity">
    <reaction evidence="1">
        <text>a 1,2-diacyl-sn-glycero-3-phosphocholine + H2O = a 1,2-diacyl-sn-glycero-3-phosphate + choline + H(+)</text>
        <dbReference type="Rhea" id="RHEA:14445"/>
        <dbReference type="ChEBI" id="CHEBI:15354"/>
        <dbReference type="ChEBI" id="CHEBI:15377"/>
        <dbReference type="ChEBI" id="CHEBI:15378"/>
        <dbReference type="ChEBI" id="CHEBI:57643"/>
        <dbReference type="ChEBI" id="CHEBI:58608"/>
        <dbReference type="EC" id="3.1.4.4"/>
    </reaction>
</comment>
<feature type="chain" id="PRO_5046867914" description="phospholipase D" evidence="7">
    <location>
        <begin position="19"/>
        <end position="173"/>
    </location>
</feature>
<keyword evidence="7" id="KW-0732">Signal</keyword>
<evidence type="ECO:0000256" key="7">
    <source>
        <dbReference type="SAM" id="SignalP"/>
    </source>
</evidence>
<organism evidence="9 10">
    <name type="scientific">Thiobacter aerophilum</name>
    <dbReference type="NCBI Taxonomy" id="3121275"/>
    <lineage>
        <taxon>Bacteria</taxon>
        <taxon>Pseudomonadati</taxon>
        <taxon>Pseudomonadota</taxon>
        <taxon>Betaproteobacteria</taxon>
        <taxon>Burkholderiales</taxon>
        <taxon>Thiobacteraceae</taxon>
        <taxon>Thiobacter</taxon>
    </lineage>
</organism>
<keyword evidence="4" id="KW-0378">Hydrolase</keyword>
<evidence type="ECO:0000256" key="5">
    <source>
        <dbReference type="ARBA" id="ARBA00022963"/>
    </source>
</evidence>
<dbReference type="PANTHER" id="PTHR43856:SF1">
    <property type="entry name" value="MITOCHONDRIAL CARDIOLIPIN HYDROLASE"/>
    <property type="match status" value="1"/>
</dbReference>
<proteinExistence type="inferred from homology"/>
<evidence type="ECO:0000256" key="3">
    <source>
        <dbReference type="ARBA" id="ARBA00012027"/>
    </source>
</evidence>
<evidence type="ECO:0000259" key="8">
    <source>
        <dbReference type="PROSITE" id="PS50035"/>
    </source>
</evidence>
<dbReference type="InterPro" id="IPR025202">
    <property type="entry name" value="PLD-like_dom"/>
</dbReference>
<name>A0ABV0EI72_9BURK</name>
<evidence type="ECO:0000313" key="9">
    <source>
        <dbReference type="EMBL" id="MEO1767705.1"/>
    </source>
</evidence>
<comment type="similarity">
    <text evidence="2">Belongs to the phospholipase D family.</text>
</comment>
<dbReference type="EMBL" id="JBAJEX010000009">
    <property type="protein sequence ID" value="MEO1767705.1"/>
    <property type="molecule type" value="Genomic_DNA"/>
</dbReference>
<evidence type="ECO:0000256" key="6">
    <source>
        <dbReference type="ARBA" id="ARBA00023098"/>
    </source>
</evidence>
<accession>A0ABV0EI72</accession>
<dbReference type="CDD" id="cd09170">
    <property type="entry name" value="PLDc_Nuc"/>
    <property type="match status" value="1"/>
</dbReference>
<dbReference type="Gene3D" id="3.30.870.10">
    <property type="entry name" value="Endonuclease Chain A"/>
    <property type="match status" value="1"/>
</dbReference>
<dbReference type="Proteomes" id="UP001482231">
    <property type="component" value="Unassembled WGS sequence"/>
</dbReference>
<dbReference type="SUPFAM" id="SSF56024">
    <property type="entry name" value="Phospholipase D/nuclease"/>
    <property type="match status" value="1"/>
</dbReference>
<reference evidence="9 10" key="1">
    <citation type="submission" date="2024-02" db="EMBL/GenBank/DDBJ databases">
        <title>New thermophilic sulfur-oxidizing bacteria from a hot springs of the Uzon caldera (Kamchatka, Russia).</title>
        <authorList>
            <person name="Dukat A.M."/>
            <person name="Elcheninov A.G."/>
            <person name="Frolov E.N."/>
        </authorList>
    </citation>
    <scope>NUCLEOTIDE SEQUENCE [LARGE SCALE GENOMIC DNA]</scope>
    <source>
        <strain evidence="9 10">AK1</strain>
    </source>
</reference>
<evidence type="ECO:0000256" key="4">
    <source>
        <dbReference type="ARBA" id="ARBA00022801"/>
    </source>
</evidence>
<evidence type="ECO:0000256" key="2">
    <source>
        <dbReference type="ARBA" id="ARBA00008664"/>
    </source>
</evidence>
<dbReference type="Pfam" id="PF13091">
    <property type="entry name" value="PLDc_2"/>
    <property type="match status" value="1"/>
</dbReference>
<sequence>MRRFLLALSLLCAAHAAAASSTIPAKGTIEVAFSPNGGATALVVKTIADAKKSILVQAYSFTSAPIAQALAQAKERGVDVRVLLDKSQKSERYTVATYLSHHGIPTWIDQQHAIAHNKVMVIDGDTVITGSFNFTKAAEEKNAENVIVLRGNPGLANVFAANWIKHQTHSERY</sequence>
<dbReference type="EC" id="3.1.4.4" evidence="3"/>
<protein>
    <recommendedName>
        <fullName evidence="3">phospholipase D</fullName>
        <ecNumber evidence="3">3.1.4.4</ecNumber>
    </recommendedName>
</protein>
<dbReference type="PROSITE" id="PS50035">
    <property type="entry name" value="PLD"/>
    <property type="match status" value="1"/>
</dbReference>
<dbReference type="RefSeq" id="WP_347308816.1">
    <property type="nucleotide sequence ID" value="NZ_JBAJEX010000009.1"/>
</dbReference>
<feature type="domain" description="PLD phosphodiesterase" evidence="8">
    <location>
        <begin position="111"/>
        <end position="138"/>
    </location>
</feature>
<dbReference type="InterPro" id="IPR051406">
    <property type="entry name" value="PLD_domain"/>
</dbReference>
<evidence type="ECO:0000256" key="1">
    <source>
        <dbReference type="ARBA" id="ARBA00000798"/>
    </source>
</evidence>
<feature type="signal peptide" evidence="7">
    <location>
        <begin position="1"/>
        <end position="18"/>
    </location>
</feature>
<keyword evidence="5" id="KW-0442">Lipid degradation</keyword>